<evidence type="ECO:0000256" key="3">
    <source>
        <dbReference type="ARBA" id="ARBA00022553"/>
    </source>
</evidence>
<dbReference type="PROSITE" id="PS50110">
    <property type="entry name" value="RESPONSE_REGULATORY"/>
    <property type="match status" value="1"/>
</dbReference>
<evidence type="ECO:0000256" key="7">
    <source>
        <dbReference type="ARBA" id="ARBA00023159"/>
    </source>
</evidence>
<dbReference type="Pfam" id="PF00072">
    <property type="entry name" value="Response_reg"/>
    <property type="match status" value="1"/>
</dbReference>
<dbReference type="InterPro" id="IPR051271">
    <property type="entry name" value="2C-system_Tx_regulators"/>
</dbReference>
<dbReference type="Pfam" id="PF20714">
    <property type="entry name" value="HTH_64"/>
    <property type="match status" value="1"/>
</dbReference>
<keyword evidence="5" id="KW-0805">Transcription regulation</keyword>
<evidence type="ECO:0000256" key="1">
    <source>
        <dbReference type="ARBA" id="ARBA00004496"/>
    </source>
</evidence>
<accession>A0ABM5LU49</accession>
<keyword evidence="7" id="KW-0010">Activator</keyword>
<evidence type="ECO:0000313" key="12">
    <source>
        <dbReference type="Proteomes" id="UP000006867"/>
    </source>
</evidence>
<dbReference type="CDD" id="cd19925">
    <property type="entry name" value="REC_citrate_TCS"/>
    <property type="match status" value="1"/>
</dbReference>
<dbReference type="RefSeq" id="WP_003328617.1">
    <property type="nucleotide sequence ID" value="NC_014639.1"/>
</dbReference>
<evidence type="ECO:0000256" key="6">
    <source>
        <dbReference type="ARBA" id="ARBA00023125"/>
    </source>
</evidence>
<dbReference type="InterPro" id="IPR011006">
    <property type="entry name" value="CheY-like_superfamily"/>
</dbReference>
<dbReference type="PIRSF" id="PIRSF006171">
    <property type="entry name" value="RR_citrat_malat"/>
    <property type="match status" value="1"/>
</dbReference>
<gene>
    <name evidence="11" type="ordered locus">BATR1942_01400</name>
</gene>
<dbReference type="SMART" id="SM00448">
    <property type="entry name" value="REC"/>
    <property type="match status" value="1"/>
</dbReference>
<reference evidence="11 12" key="1">
    <citation type="journal article" date="2011" name="Front. Microbiol.">
        <title>Genomic signatures of strain selection and enhancement in Bacillus atrophaeus var. globigii, a historical biowarfare simulant.</title>
        <authorList>
            <person name="Gibbons H.S."/>
            <person name="Broomall S.M."/>
            <person name="McNew L.A."/>
            <person name="Daligault H."/>
            <person name="Chapman C."/>
            <person name="Bruce D."/>
            <person name="Karavis M."/>
            <person name="Krepps M."/>
            <person name="McGregor P.A."/>
            <person name="Hong C."/>
            <person name="Park K.H."/>
            <person name="Akmal A."/>
            <person name="Feldman A."/>
            <person name="Lin J.S."/>
            <person name="Chang W.E."/>
            <person name="Higgs B.W."/>
            <person name="Demirev P."/>
            <person name="Lindquist J."/>
            <person name="Liem A."/>
            <person name="Fochler E."/>
            <person name="Read T.D."/>
            <person name="Tapia R."/>
            <person name="Johnson S."/>
            <person name="Bishop-Lilly K.A."/>
            <person name="Detter C."/>
            <person name="Han C."/>
            <person name="Sozhamannan S."/>
            <person name="Rosenzweig C.N."/>
            <person name="Skowronski E.W."/>
        </authorList>
    </citation>
    <scope>NUCLEOTIDE SEQUENCE [LARGE SCALE GENOMIC DNA]</scope>
    <source>
        <strain evidence="11 12">1942</strain>
    </source>
</reference>
<evidence type="ECO:0000256" key="5">
    <source>
        <dbReference type="ARBA" id="ARBA00023015"/>
    </source>
</evidence>
<organism evidence="11 12">
    <name type="scientific">Bacillus atrophaeus (strain 1942)</name>
    <dbReference type="NCBI Taxonomy" id="720555"/>
    <lineage>
        <taxon>Bacteria</taxon>
        <taxon>Bacillati</taxon>
        <taxon>Bacillota</taxon>
        <taxon>Bacilli</taxon>
        <taxon>Bacillales</taxon>
        <taxon>Bacillaceae</taxon>
        <taxon>Bacillus</taxon>
    </lineage>
</organism>
<dbReference type="Proteomes" id="UP000006867">
    <property type="component" value="Chromosome"/>
</dbReference>
<dbReference type="InterPro" id="IPR024187">
    <property type="entry name" value="Sig_transdc_resp-reg_cit/mal"/>
</dbReference>
<evidence type="ECO:0000256" key="2">
    <source>
        <dbReference type="ARBA" id="ARBA00022490"/>
    </source>
</evidence>
<keyword evidence="6" id="KW-0238">DNA-binding</keyword>
<dbReference type="PANTHER" id="PTHR45526">
    <property type="entry name" value="TRANSCRIPTIONAL REGULATORY PROTEIN DPIA"/>
    <property type="match status" value="1"/>
</dbReference>
<keyword evidence="4" id="KW-0902">Two-component regulatory system</keyword>
<dbReference type="Gene3D" id="3.40.50.2300">
    <property type="match status" value="1"/>
</dbReference>
<sequence>MIHIVIAEDDFRVAQIHERLIEQLDGFNIIGKAANAKETMSLLAAQKADLLLLDIYMPDELGTALLPVIRSRFPAVDIMIITAATETRLLQESLRAGISHYLIKPVTADKFKQVLLQYKEKRQMLLSQTEVSQSVIDYIFGGRTSVKEAEQVKDLPTGISSITLRKIKDTLRNAQQGMTAEELGEKMGASRTTARRYAEYLVSKEEARAELEYGIIGRPERKYYLAAE</sequence>
<evidence type="ECO:0000256" key="4">
    <source>
        <dbReference type="ARBA" id="ARBA00023012"/>
    </source>
</evidence>
<dbReference type="PANTHER" id="PTHR45526:SF6">
    <property type="entry name" value="TRANSCRIPTIONAL REGULATORY PROTEIN CITT"/>
    <property type="match status" value="1"/>
</dbReference>
<dbReference type="InterPro" id="IPR001789">
    <property type="entry name" value="Sig_transdc_resp-reg_receiver"/>
</dbReference>
<feature type="domain" description="Response regulatory" evidence="10">
    <location>
        <begin position="3"/>
        <end position="119"/>
    </location>
</feature>
<evidence type="ECO:0000256" key="8">
    <source>
        <dbReference type="ARBA" id="ARBA00023163"/>
    </source>
</evidence>
<name>A0ABM5LU49_BACA1</name>
<evidence type="ECO:0000259" key="10">
    <source>
        <dbReference type="PROSITE" id="PS50110"/>
    </source>
</evidence>
<feature type="modified residue" description="4-aspartylphosphate" evidence="9">
    <location>
        <position position="54"/>
    </location>
</feature>
<proteinExistence type="predicted"/>
<evidence type="ECO:0000256" key="9">
    <source>
        <dbReference type="PROSITE-ProRule" id="PRU00169"/>
    </source>
</evidence>
<comment type="subcellular location">
    <subcellularLocation>
        <location evidence="1">Cytoplasm</location>
    </subcellularLocation>
</comment>
<dbReference type="EMBL" id="CP002207">
    <property type="protein sequence ID" value="ADP31238.1"/>
    <property type="molecule type" value="Genomic_DNA"/>
</dbReference>
<evidence type="ECO:0000313" key="11">
    <source>
        <dbReference type="EMBL" id="ADP31238.1"/>
    </source>
</evidence>
<keyword evidence="8" id="KW-0804">Transcription</keyword>
<protein>
    <submittedName>
        <fullName evidence="11">Two-component response regulator</fullName>
    </submittedName>
</protein>
<keyword evidence="3 9" id="KW-0597">Phosphoprotein</keyword>
<dbReference type="SUPFAM" id="SSF52172">
    <property type="entry name" value="CheY-like"/>
    <property type="match status" value="1"/>
</dbReference>
<keyword evidence="2" id="KW-0963">Cytoplasm</keyword>
<keyword evidence="12" id="KW-1185">Reference proteome</keyword>
<dbReference type="InterPro" id="IPR048714">
    <property type="entry name" value="DpiA-like_HTH"/>
</dbReference>